<dbReference type="OrthoDB" id="1452981at2"/>
<dbReference type="Pfam" id="PF01040">
    <property type="entry name" value="UbiA"/>
    <property type="match status" value="1"/>
</dbReference>
<feature type="transmembrane region" description="Helical" evidence="5">
    <location>
        <begin position="12"/>
        <end position="33"/>
    </location>
</feature>
<gene>
    <name evidence="6" type="ORF">DSL64_25645</name>
</gene>
<evidence type="ECO:0000256" key="4">
    <source>
        <dbReference type="ARBA" id="ARBA00023136"/>
    </source>
</evidence>
<evidence type="ECO:0000256" key="3">
    <source>
        <dbReference type="ARBA" id="ARBA00022989"/>
    </source>
</evidence>
<name>A0A3D8Y3X8_9BACT</name>
<dbReference type="EMBL" id="QNUL01000033">
    <property type="protein sequence ID" value="REA56896.1"/>
    <property type="molecule type" value="Genomic_DNA"/>
</dbReference>
<feature type="transmembrane region" description="Helical" evidence="5">
    <location>
        <begin position="142"/>
        <end position="165"/>
    </location>
</feature>
<feature type="transmembrane region" description="Helical" evidence="5">
    <location>
        <begin position="177"/>
        <end position="196"/>
    </location>
</feature>
<feature type="transmembrane region" description="Helical" evidence="5">
    <location>
        <begin position="111"/>
        <end position="130"/>
    </location>
</feature>
<dbReference type="Proteomes" id="UP000256373">
    <property type="component" value="Unassembled WGS sequence"/>
</dbReference>
<feature type="transmembrane region" description="Helical" evidence="5">
    <location>
        <begin position="246"/>
        <end position="268"/>
    </location>
</feature>
<comment type="subcellular location">
    <subcellularLocation>
        <location evidence="1">Membrane</location>
        <topology evidence="1">Multi-pass membrane protein</topology>
    </subcellularLocation>
</comment>
<accession>A0A3D8Y3X8</accession>
<proteinExistence type="predicted"/>
<keyword evidence="2 5" id="KW-0812">Transmembrane</keyword>
<feature type="transmembrane region" description="Helical" evidence="5">
    <location>
        <begin position="217"/>
        <end position="240"/>
    </location>
</feature>
<feature type="transmembrane region" description="Helical" evidence="5">
    <location>
        <begin position="78"/>
        <end position="99"/>
    </location>
</feature>
<evidence type="ECO:0000313" key="7">
    <source>
        <dbReference type="Proteomes" id="UP000256373"/>
    </source>
</evidence>
<evidence type="ECO:0000256" key="5">
    <source>
        <dbReference type="SAM" id="Phobius"/>
    </source>
</evidence>
<keyword evidence="7" id="KW-1185">Reference proteome</keyword>
<dbReference type="AlphaFoldDB" id="A0A3D8Y3X8"/>
<feature type="transmembrane region" description="Helical" evidence="5">
    <location>
        <begin position="275"/>
        <end position="299"/>
    </location>
</feature>
<keyword evidence="3 5" id="KW-1133">Transmembrane helix</keyword>
<evidence type="ECO:0000256" key="1">
    <source>
        <dbReference type="ARBA" id="ARBA00004141"/>
    </source>
</evidence>
<keyword evidence="4 5" id="KW-0472">Membrane</keyword>
<dbReference type="GO" id="GO:0016020">
    <property type="term" value="C:membrane"/>
    <property type="evidence" value="ECO:0007669"/>
    <property type="project" value="UniProtKB-SubCell"/>
</dbReference>
<reference evidence="6 7" key="1">
    <citation type="submission" date="2018-07" db="EMBL/GenBank/DDBJ databases">
        <title>Dyadobacter roseus sp. nov., isolated from rose rhizosphere soil.</title>
        <authorList>
            <person name="Chen L."/>
        </authorList>
    </citation>
    <scope>NUCLEOTIDE SEQUENCE [LARGE SCALE GENOMIC DNA]</scope>
    <source>
        <strain evidence="6 7">RS19</strain>
    </source>
</reference>
<feature type="transmembrane region" description="Helical" evidence="5">
    <location>
        <begin position="39"/>
        <end position="57"/>
    </location>
</feature>
<organism evidence="6 7">
    <name type="scientific">Dyadobacter luteus</name>
    <dbReference type="NCBI Taxonomy" id="2259619"/>
    <lineage>
        <taxon>Bacteria</taxon>
        <taxon>Pseudomonadati</taxon>
        <taxon>Bacteroidota</taxon>
        <taxon>Cytophagia</taxon>
        <taxon>Cytophagales</taxon>
        <taxon>Spirosomataceae</taxon>
        <taxon>Dyadobacter</taxon>
    </lineage>
</organism>
<dbReference type="RefSeq" id="WP_115833815.1">
    <property type="nucleotide sequence ID" value="NZ_QNUL01000033.1"/>
</dbReference>
<evidence type="ECO:0008006" key="8">
    <source>
        <dbReference type="Google" id="ProtNLM"/>
    </source>
</evidence>
<evidence type="ECO:0000256" key="2">
    <source>
        <dbReference type="ARBA" id="ARBA00022692"/>
    </source>
</evidence>
<sequence length="303" mass="34560">MLSRIIQFIFFANYFVGFLAVALSVETVFQLSLPLASPAYYILLFAATVLYYTYAYSGAATSPASQNPRTEWYRTHRSFTRLTQIVFLCICILSAGFLLYQYLPSILSLPIYYWILLVSIPIAALLYYGLLPSSFNLRNTGWLKAFVIGFVWAGSVNFIPVTMAHIQYGVEVAQPDFMLWLFLKNWMFCTVNAIMFDIKDYEDDSNRQLKTFVVRFGLYQTIFFVIIPLLLVGIISLLIFTHFKNFSAVVIGINLIPFLSLLYVAYALQQPKKILYYLIVIDGLLLLKAICGIAGIMLLRTLS</sequence>
<comment type="caution">
    <text evidence="6">The sequence shown here is derived from an EMBL/GenBank/DDBJ whole genome shotgun (WGS) entry which is preliminary data.</text>
</comment>
<dbReference type="InterPro" id="IPR000537">
    <property type="entry name" value="UbiA_prenyltransferase"/>
</dbReference>
<dbReference type="GO" id="GO:0016765">
    <property type="term" value="F:transferase activity, transferring alkyl or aryl (other than methyl) groups"/>
    <property type="evidence" value="ECO:0007669"/>
    <property type="project" value="InterPro"/>
</dbReference>
<evidence type="ECO:0000313" key="6">
    <source>
        <dbReference type="EMBL" id="REA56896.1"/>
    </source>
</evidence>
<protein>
    <recommendedName>
        <fullName evidence="8">Ubiquinone biosynthesis protein UbiA</fullName>
    </recommendedName>
</protein>